<dbReference type="Proteomes" id="UP001612741">
    <property type="component" value="Unassembled WGS sequence"/>
</dbReference>
<evidence type="ECO:0008006" key="4">
    <source>
        <dbReference type="Google" id="ProtNLM"/>
    </source>
</evidence>
<comment type="caution">
    <text evidence="2">The sequence shown here is derived from an EMBL/GenBank/DDBJ whole genome shotgun (WGS) entry which is preliminary data.</text>
</comment>
<evidence type="ECO:0000313" key="3">
    <source>
        <dbReference type="Proteomes" id="UP001612741"/>
    </source>
</evidence>
<evidence type="ECO:0000256" key="1">
    <source>
        <dbReference type="SAM" id="SignalP"/>
    </source>
</evidence>
<proteinExistence type="predicted"/>
<evidence type="ECO:0000313" key="2">
    <source>
        <dbReference type="EMBL" id="MFI6504598.1"/>
    </source>
</evidence>
<dbReference type="PROSITE" id="PS51257">
    <property type="entry name" value="PROKAR_LIPOPROTEIN"/>
    <property type="match status" value="1"/>
</dbReference>
<feature type="chain" id="PRO_5046953101" description="PASTA domain-containing protein" evidence="1">
    <location>
        <begin position="27"/>
        <end position="202"/>
    </location>
</feature>
<sequence length="202" mass="20946">MAIKVPASAVISVVLALACGSAGGCAHTGTPAGRTAESAAVSYRPAITVPALMGRQVAAAQREVHRLGLKLVPKGISPLSVCKLDEVCRIFSVRPAAGAKLPWGSPVEVGFLTAAESRFYAAHPRMPRVVGRSGAWAAVTFSPVMGLVDVSTQPGSGMAPGTDRVLFQSPDPGAPLEIGQPVKLIVGENWGGRPCGVRWWCR</sequence>
<protein>
    <recommendedName>
        <fullName evidence="4">PASTA domain-containing protein</fullName>
    </recommendedName>
</protein>
<feature type="signal peptide" evidence="1">
    <location>
        <begin position="1"/>
        <end position="26"/>
    </location>
</feature>
<dbReference type="RefSeq" id="WP_397090392.1">
    <property type="nucleotide sequence ID" value="NZ_JBITGY010000015.1"/>
</dbReference>
<accession>A0ABW7Z8Z7</accession>
<keyword evidence="3" id="KW-1185">Reference proteome</keyword>
<name>A0ABW7Z8Z7_9ACTN</name>
<dbReference type="EMBL" id="JBITGY010000015">
    <property type="protein sequence ID" value="MFI6504598.1"/>
    <property type="molecule type" value="Genomic_DNA"/>
</dbReference>
<reference evidence="2 3" key="1">
    <citation type="submission" date="2024-10" db="EMBL/GenBank/DDBJ databases">
        <title>The Natural Products Discovery Center: Release of the First 8490 Sequenced Strains for Exploring Actinobacteria Biosynthetic Diversity.</title>
        <authorList>
            <person name="Kalkreuter E."/>
            <person name="Kautsar S.A."/>
            <person name="Yang D."/>
            <person name="Bader C.D."/>
            <person name="Teijaro C.N."/>
            <person name="Fluegel L."/>
            <person name="Davis C.M."/>
            <person name="Simpson J.R."/>
            <person name="Lauterbach L."/>
            <person name="Steele A.D."/>
            <person name="Gui C."/>
            <person name="Meng S."/>
            <person name="Li G."/>
            <person name="Viehrig K."/>
            <person name="Ye F."/>
            <person name="Su P."/>
            <person name="Kiefer A.F."/>
            <person name="Nichols A."/>
            <person name="Cepeda A.J."/>
            <person name="Yan W."/>
            <person name="Fan B."/>
            <person name="Jiang Y."/>
            <person name="Adhikari A."/>
            <person name="Zheng C.-J."/>
            <person name="Schuster L."/>
            <person name="Cowan T.M."/>
            <person name="Smanski M.J."/>
            <person name="Chevrette M.G."/>
            <person name="De Carvalho L.P.S."/>
            <person name="Shen B."/>
        </authorList>
    </citation>
    <scope>NUCLEOTIDE SEQUENCE [LARGE SCALE GENOMIC DNA]</scope>
    <source>
        <strain evidence="2 3">NPDC050545</strain>
    </source>
</reference>
<gene>
    <name evidence="2" type="ORF">ACIBG2_44935</name>
</gene>
<dbReference type="Gene3D" id="3.30.10.20">
    <property type="match status" value="1"/>
</dbReference>
<keyword evidence="1" id="KW-0732">Signal</keyword>
<organism evidence="2 3">
    <name type="scientific">Nonomuraea typhae</name>
    <dbReference type="NCBI Taxonomy" id="2603600"/>
    <lineage>
        <taxon>Bacteria</taxon>
        <taxon>Bacillati</taxon>
        <taxon>Actinomycetota</taxon>
        <taxon>Actinomycetes</taxon>
        <taxon>Streptosporangiales</taxon>
        <taxon>Streptosporangiaceae</taxon>
        <taxon>Nonomuraea</taxon>
    </lineage>
</organism>